<dbReference type="EMBL" id="CP046996">
    <property type="protein sequence ID" value="QHA01546.1"/>
    <property type="molecule type" value="Genomic_DNA"/>
</dbReference>
<dbReference type="RefSeq" id="WP_158208567.1">
    <property type="nucleotide sequence ID" value="NZ_CP046996.1"/>
</dbReference>
<dbReference type="Pfam" id="PF00704">
    <property type="entry name" value="Glyco_hydro_18"/>
    <property type="match status" value="1"/>
</dbReference>
<dbReference type="AlphaFoldDB" id="A0A857DNB4"/>
<name>A0A857DNB4_9FIRM</name>
<dbReference type="PANTHER" id="PTHR46066:SF2">
    <property type="entry name" value="CHITINASE DOMAIN-CONTAINING PROTEIN 1"/>
    <property type="match status" value="1"/>
</dbReference>
<dbReference type="InterPro" id="IPR017853">
    <property type="entry name" value="GH"/>
</dbReference>
<organism evidence="2 3">
    <name type="scientific">Dehalobacter restrictus</name>
    <dbReference type="NCBI Taxonomy" id="55583"/>
    <lineage>
        <taxon>Bacteria</taxon>
        <taxon>Bacillati</taxon>
        <taxon>Bacillota</taxon>
        <taxon>Clostridia</taxon>
        <taxon>Eubacteriales</taxon>
        <taxon>Desulfitobacteriaceae</taxon>
        <taxon>Dehalobacter</taxon>
    </lineage>
</organism>
<dbReference type="PANTHER" id="PTHR46066">
    <property type="entry name" value="CHITINASE DOMAIN-CONTAINING PROTEIN 1 FAMILY MEMBER"/>
    <property type="match status" value="1"/>
</dbReference>
<evidence type="ECO:0000313" key="2">
    <source>
        <dbReference type="EMBL" id="QHA01546.1"/>
    </source>
</evidence>
<keyword evidence="2" id="KW-0378">Hydrolase</keyword>
<dbReference type="Gene3D" id="3.20.20.80">
    <property type="entry name" value="Glycosidases"/>
    <property type="match status" value="1"/>
</dbReference>
<evidence type="ECO:0000313" key="3">
    <source>
        <dbReference type="Proteomes" id="UP000430508"/>
    </source>
</evidence>
<dbReference type="SUPFAM" id="SSF51445">
    <property type="entry name" value="(Trans)glycosidases"/>
    <property type="match status" value="1"/>
</dbReference>
<dbReference type="GO" id="GO:0016787">
    <property type="term" value="F:hydrolase activity"/>
    <property type="evidence" value="ECO:0007669"/>
    <property type="project" value="UniProtKB-KW"/>
</dbReference>
<dbReference type="PROSITE" id="PS51910">
    <property type="entry name" value="GH18_2"/>
    <property type="match status" value="1"/>
</dbReference>
<sequence length="326" mass="35680">MTTNLQFWDGYGSKAAYEKQLTCVSGNLLKSIDILVPNFAGPLQADGSFGYVFTDPEIPKYLVALGQRSGAKVVPMVLGSGKTAGDMLRDPLKRSIFKESCLKLIRDTGADGILVDLEALSSDTGPGLTALMKALYAQLSAEGKLILVSVMSRTSDTAEPWCVQYNYAELSGYADYVQIMSYDLHYATSAPGPIAPLDWVRKVMAYAVTRIPPSKILMGIPFYGRAWRQDGTRWVSKALGLSAATRTTEHFRAVSTRKTSSSDPIGTPTFCYTDEHGHRWTVYYDDSRSWAGKLCLLKEFSLGGIGCWSLAWLDQTSAGQFAALLE</sequence>
<proteinExistence type="predicted"/>
<reference evidence="2 3" key="1">
    <citation type="submission" date="2019-12" db="EMBL/GenBank/DDBJ databases">
        <title>Sequence classification of anaerobic respiratory reductive dehalogenases: First we see many, then we see few.</title>
        <authorList>
            <person name="Molenda O."/>
            <person name="Puentes Jacome L.A."/>
            <person name="Cao X."/>
            <person name="Nesbo C.L."/>
            <person name="Tang S."/>
            <person name="Morson N."/>
            <person name="Patron J."/>
            <person name="Lomheim L."/>
            <person name="Wishart D.S."/>
            <person name="Edwards E.A."/>
        </authorList>
    </citation>
    <scope>NUCLEOTIDE SEQUENCE [LARGE SCALE GENOMIC DNA]</scope>
    <source>
        <strain evidence="2 3">12DCA</strain>
    </source>
</reference>
<feature type="domain" description="GH18" evidence="1">
    <location>
        <begin position="2"/>
        <end position="326"/>
    </location>
</feature>
<protein>
    <submittedName>
        <fullName evidence="2">Glycosyl hydrolase</fullName>
    </submittedName>
</protein>
<evidence type="ECO:0000259" key="1">
    <source>
        <dbReference type="PROSITE" id="PS51910"/>
    </source>
</evidence>
<dbReference type="Gene3D" id="3.10.50.10">
    <property type="match status" value="1"/>
</dbReference>
<dbReference type="GO" id="GO:0008061">
    <property type="term" value="F:chitin binding"/>
    <property type="evidence" value="ECO:0007669"/>
    <property type="project" value="InterPro"/>
</dbReference>
<dbReference type="GO" id="GO:0005975">
    <property type="term" value="P:carbohydrate metabolic process"/>
    <property type="evidence" value="ECO:0007669"/>
    <property type="project" value="InterPro"/>
</dbReference>
<accession>A0A857DNB4</accession>
<gene>
    <name evidence="2" type="ORF">GQ588_13310</name>
</gene>
<dbReference type="InterPro" id="IPR001223">
    <property type="entry name" value="Glyco_hydro18_cat"/>
</dbReference>
<dbReference type="InterPro" id="IPR029070">
    <property type="entry name" value="Chitinase_insertion_sf"/>
</dbReference>
<dbReference type="SMART" id="SM00636">
    <property type="entry name" value="Glyco_18"/>
    <property type="match status" value="1"/>
</dbReference>
<dbReference type="InterPro" id="IPR011583">
    <property type="entry name" value="Chitinase_II/V-like_cat"/>
</dbReference>
<dbReference type="Proteomes" id="UP000430508">
    <property type="component" value="Chromosome"/>
</dbReference>